<feature type="signal peptide" evidence="2">
    <location>
        <begin position="1"/>
        <end position="22"/>
    </location>
</feature>
<dbReference type="RefSeq" id="WP_153926562.1">
    <property type="nucleotide sequence ID" value="NZ_CP033039.1"/>
</dbReference>
<feature type="coiled-coil region" evidence="1">
    <location>
        <begin position="415"/>
        <end position="442"/>
    </location>
</feature>
<keyword evidence="1" id="KW-0175">Coiled coil</keyword>
<evidence type="ECO:0000256" key="1">
    <source>
        <dbReference type="SAM" id="Coils"/>
    </source>
</evidence>
<evidence type="ECO:0000313" key="4">
    <source>
        <dbReference type="Proteomes" id="UP001207440"/>
    </source>
</evidence>
<accession>A0AAP3AK69</accession>
<dbReference type="EMBL" id="JAOZYT010000015">
    <property type="protein sequence ID" value="MCW0523408.1"/>
    <property type="molecule type" value="Genomic_DNA"/>
</dbReference>
<evidence type="ECO:0000313" key="3">
    <source>
        <dbReference type="EMBL" id="MCW0523408.1"/>
    </source>
</evidence>
<name>A0AAP3AK69_RIEAN</name>
<evidence type="ECO:0000256" key="2">
    <source>
        <dbReference type="SAM" id="SignalP"/>
    </source>
</evidence>
<dbReference type="Proteomes" id="UP001207440">
    <property type="component" value="Unassembled WGS sequence"/>
</dbReference>
<sequence length="892" mass="103940">MKKAVISLGVILLLHQNSKACAWEDPDGDYFNLFTQTIIRDKSYTPFLLSSSPFYEADNITIIDDNLQLWKSFFNNKLSYDEVKTLVYKLPLQDIISFKDGCQNQAIFQKLVAYQNYREGLDYLIEAKKLNNLRINRVANDDDNTYSFYYDDEIYNLASTLDYENTLTTLINFYKNTSNKEIKLRYAYQIVRFEHYNRNYDKAVKAFSTYVEPLGLKNAIYYMALEQMAGAQSGLGQKEEANWNFFQVFINSNSRKQTAYTSIKLSSEKAFEDLLSRAKNDKEKIMAYFLLGYQGFNNPLPMMEKIYEIDPNSEALKVLQARAINELERYFLPYYYYNEKETKVGTSKTTPSVSKTENKASASFWDKIVSFFKNLFGMESSEPKVLTTEESKGLSDDELLNHPNRLPVVSSSGADEEYNKKMQDYIEQLEKLTEKVKTKSDDEFWVISEAYIKFLQKDYKSSSSLLQNINTSNQEYLTQIDKMKLLNDILSQPRIDSEFEQHIMKTYPDLVTAISEDRYSSSEAGFITDILANRYFLQGERAKSFLMSNKLSGLQDILDIDLVRDIEAFYKRKNKNAFENSILAKNIDTGEDTQNFINVLYGDYEMRSANFKKALDYYTKASGFIGIPRYEFQFSEDGSLQSNTPVRMKIKGYNGYNNVSSLVFGHNVWVSYTSPESESMKAESFISDFKFIKNNMNKKELAEAVLKLIKIAKSNDINAAHANQLLGNFLYNTSILGYYRHYFVMDIDNTNGGKYSFLSDTELYTPLYYYKSFPYTNTNVGLKSDNFDVAISYYKKALERSTDRETQARILFQMASAEQGKYYRWEANQTPNWDYSDANWEEKQNKFQQELDKTKNQNYRNYFTELKTKYSDTETSKSLMGSCSYYKYFMQK</sequence>
<proteinExistence type="predicted"/>
<keyword evidence="2" id="KW-0732">Signal</keyword>
<comment type="caution">
    <text evidence="3">The sequence shown here is derived from an EMBL/GenBank/DDBJ whole genome shotgun (WGS) entry which is preliminary data.</text>
</comment>
<organism evidence="3 4">
    <name type="scientific">Riemerella anatipestifer</name>
    <name type="common">Moraxella anatipestifer</name>
    <dbReference type="NCBI Taxonomy" id="34085"/>
    <lineage>
        <taxon>Bacteria</taxon>
        <taxon>Pseudomonadati</taxon>
        <taxon>Bacteroidota</taxon>
        <taxon>Flavobacteriia</taxon>
        <taxon>Flavobacteriales</taxon>
        <taxon>Weeksellaceae</taxon>
        <taxon>Riemerella</taxon>
    </lineage>
</organism>
<reference evidence="3" key="1">
    <citation type="submission" date="2022-10" db="EMBL/GenBank/DDBJ databases">
        <title>Sifting through the core-genome to identify putative cross-protective antigens against Riemerella anatipestifer.</title>
        <authorList>
            <person name="Zheng X."/>
            <person name="Zhang W."/>
        </authorList>
    </citation>
    <scope>NUCLEOTIDE SEQUENCE</scope>
    <source>
        <strain evidence="3">ZWRA178</strain>
    </source>
</reference>
<dbReference type="AlphaFoldDB" id="A0AAP3AK69"/>
<feature type="chain" id="PRO_5042847988" description="Tetratricopeptide repeat protein" evidence="2">
    <location>
        <begin position="23"/>
        <end position="892"/>
    </location>
</feature>
<protein>
    <recommendedName>
        <fullName evidence="5">Tetratricopeptide repeat protein</fullName>
    </recommendedName>
</protein>
<gene>
    <name evidence="3" type="ORF">OKE68_03610</name>
</gene>
<evidence type="ECO:0008006" key="5">
    <source>
        <dbReference type="Google" id="ProtNLM"/>
    </source>
</evidence>